<dbReference type="PROSITE" id="PS51829">
    <property type="entry name" value="P_HOMO_B"/>
    <property type="match status" value="2"/>
</dbReference>
<dbReference type="Pfam" id="PF18962">
    <property type="entry name" value="Por_Secre_tail"/>
    <property type="match status" value="1"/>
</dbReference>
<dbReference type="Gene3D" id="2.60.120.260">
    <property type="entry name" value="Galactose-binding domain-like"/>
    <property type="match status" value="2"/>
</dbReference>
<evidence type="ECO:0000256" key="4">
    <source>
        <dbReference type="ARBA" id="ARBA00022837"/>
    </source>
</evidence>
<feature type="chain" id="PRO_5046778021" evidence="6">
    <location>
        <begin position="25"/>
        <end position="1321"/>
    </location>
</feature>
<dbReference type="Gene3D" id="3.40.390.10">
    <property type="entry name" value="Collagenase (Catalytic Domain)"/>
    <property type="match status" value="1"/>
</dbReference>
<dbReference type="Gene3D" id="2.60.40.10">
    <property type="entry name" value="Immunoglobulins"/>
    <property type="match status" value="2"/>
</dbReference>
<dbReference type="InterPro" id="IPR013783">
    <property type="entry name" value="Ig-like_fold"/>
</dbReference>
<dbReference type="RefSeq" id="WP_208152211.1">
    <property type="nucleotide sequence ID" value="NZ_JAGEVF010000001.1"/>
</dbReference>
<evidence type="ECO:0000313" key="8">
    <source>
        <dbReference type="EMBL" id="MBO3115449.1"/>
    </source>
</evidence>
<dbReference type="PANTHER" id="PTHR10199">
    <property type="entry name" value="THROMBOSPONDIN"/>
    <property type="match status" value="1"/>
</dbReference>
<evidence type="ECO:0000256" key="2">
    <source>
        <dbReference type="ARBA" id="ARBA00022729"/>
    </source>
</evidence>
<name>A0ABS3SZI4_9FLAO</name>
<feature type="compositionally biased region" description="Polar residues" evidence="5">
    <location>
        <begin position="472"/>
        <end position="482"/>
    </location>
</feature>
<dbReference type="SUPFAM" id="SSF103647">
    <property type="entry name" value="TSP type-3 repeat"/>
    <property type="match status" value="1"/>
</dbReference>
<evidence type="ECO:0000256" key="5">
    <source>
        <dbReference type="SAM" id="MobiDB-lite"/>
    </source>
</evidence>
<feature type="domain" description="P/Homo B" evidence="7">
    <location>
        <begin position="855"/>
        <end position="1014"/>
    </location>
</feature>
<evidence type="ECO:0000256" key="6">
    <source>
        <dbReference type="SAM" id="SignalP"/>
    </source>
</evidence>
<protein>
    <submittedName>
        <fullName evidence="8">Proprotein convertase P-domain-containing protein</fullName>
    </submittedName>
</protein>
<dbReference type="SUPFAM" id="SSF49265">
    <property type="entry name" value="Fibronectin type III"/>
    <property type="match status" value="1"/>
</dbReference>
<sequence length="1321" mass="140750">MKTKLRFVLSISMVLTLFSLSAQRGYWQEIDNANDNLGLNISSLNEKFYQTYQLDLNQLKANLVNAPHRSSNVSSQSRVLLPNLNGETLDFIVFEAPVLSEELSLEFPEIRTYIGFSSKNPGIRARFSVTPQGLQAMVTYPDRPMEFIVPVSKGDTANYVLYTRDARLTSTKDFECLTEAEFIPMDGSAFVNRDANDQTLRTFRIAISTTGEYTNFWDDGNNANGNAQQDALAQVVSTLNRNNEVFEVDMAVSFTLVSGTSIIYPNAASDPYTGSFNSQLQTTLTNNIGEANYDIGHLFNFGGNNGNAGCIGCVCVNGQKGSGFSSHSFLDNDGGPYMSDFFDIDYVPHEIGHQMGANHTWSFSSEGTGVNAEPGSGTTIMGYAGITGPDDVQDHSDPYFHYYSILQILNNLQNRTCWVGTPIANNPPVADAGLDYTIPAGTAFVLKGAATDPDGGDVLTYNWEQIDNGVTTTGNFGPNKTTGAVWRSRPPSTSPDRFMPFVERVISGQLTETNPVETVDNSSWETVSNVSRSLNFALIVRDRSEANGTGQTPQSSYDTMTVTVDGSSGPFAVTSQTTNETWDAGSNQTVTWDVAGTNGGAVNTPTVNILLSIDGGFTYPFTLATNVPNDGSANITVPVTGSGDVTTARVKVEGNNNIFYAINSTNFSIQETEFVLSVAQSDIDVCSPDDVVFNVTYNTFLGFVDPTTFSVTGLPAGTSAVFNPVSATADGTNVTVTISGIGGLSVGNYPISLVGTSGPITQSTPVEFNVFDTNLNVLTSLAPADGATSVDPALVNFSWNADTNATAYEIDIATDMAFSNIIDSAAVNDPSYSVSNLNVVTQYYWRVRAVNDCGSGPYAIASFTTANILCNTFTYSGPPVTIPDNTPGGVNAVINVTNPVLITDVIVTVNITHSWVEDVDLKLIAPDGTEIILSQGNGGDGDNYTNTVFDNDATTPIGNGSAPFTGVFLPEGDLTQLNGTISGGIWTLNAEDTIFIFDGTIDNWSIEICGEPQTDTDGDGIPDSTDNCPSIANVDQSDLDNDNIGDVCDDDIDGDGILNGDDNCPNTPNADQADSNGNGIGDACDIECDTLTATDTPITITTTGGVTYTSTIDVGFNFEITDVNVGITIPHTYTADLDIFLTSPAGTVVELSTDNGGSADDYIDTIFDQEASNPIISGAAPFTGSFVPEGDLSVLYGESSAGTWTLSVTDDAGQDGGSIDDFTLELCVLGTLSVVESVLENGFTIYPNPNTGTFTVQLNTPISNDLSIEVYDINGRRIYEQRMDVTSSLEHEVILQNVASGMYLVKVKDGTNQAVKKIIVD</sequence>
<reference evidence="8 9" key="1">
    <citation type="submission" date="2021-03" db="EMBL/GenBank/DDBJ databases">
        <title>Winogradskyella sp. nov., isolated from costal sediment.</title>
        <authorList>
            <person name="Gao C."/>
        </authorList>
    </citation>
    <scope>NUCLEOTIDE SEQUENCE [LARGE SCALE GENOMIC DNA]</scope>
    <source>
        <strain evidence="8 9">DF17</strain>
    </source>
</reference>
<proteinExistence type="predicted"/>
<dbReference type="InterPro" id="IPR008979">
    <property type="entry name" value="Galactose-bd-like_sf"/>
</dbReference>
<keyword evidence="3" id="KW-0378">Hydrolase</keyword>
<comment type="caution">
    <text evidence="8">The sequence shown here is derived from an EMBL/GenBank/DDBJ whole genome shotgun (WGS) entry which is preliminary data.</text>
</comment>
<dbReference type="PANTHER" id="PTHR10199:SF119">
    <property type="entry name" value="RE20510P"/>
    <property type="match status" value="1"/>
</dbReference>
<dbReference type="InterPro" id="IPR002884">
    <property type="entry name" value="P_dom"/>
</dbReference>
<dbReference type="SUPFAM" id="SSF49785">
    <property type="entry name" value="Galactose-binding domain-like"/>
    <property type="match status" value="2"/>
</dbReference>
<feature type="region of interest" description="Disordered" evidence="5">
    <location>
        <begin position="472"/>
        <end position="497"/>
    </location>
</feature>
<dbReference type="InterPro" id="IPR026444">
    <property type="entry name" value="Secre_tail"/>
</dbReference>
<dbReference type="SUPFAM" id="SSF55486">
    <property type="entry name" value="Metalloproteases ('zincins'), catalytic domain"/>
    <property type="match status" value="1"/>
</dbReference>
<dbReference type="Pfam" id="PF02412">
    <property type="entry name" value="TSP_3"/>
    <property type="match status" value="2"/>
</dbReference>
<accession>A0ABS3SZI4</accession>
<dbReference type="PROSITE" id="PS51234">
    <property type="entry name" value="TSP3"/>
    <property type="match status" value="1"/>
</dbReference>
<dbReference type="EMBL" id="JAGEVF010000001">
    <property type="protein sequence ID" value="MBO3115449.1"/>
    <property type="molecule type" value="Genomic_DNA"/>
</dbReference>
<keyword evidence="1" id="KW-0645">Protease</keyword>
<dbReference type="InterPro" id="IPR036116">
    <property type="entry name" value="FN3_sf"/>
</dbReference>
<evidence type="ECO:0000259" key="7">
    <source>
        <dbReference type="PROSITE" id="PS51829"/>
    </source>
</evidence>
<evidence type="ECO:0000313" key="9">
    <source>
        <dbReference type="Proteomes" id="UP000676776"/>
    </source>
</evidence>
<evidence type="ECO:0000256" key="3">
    <source>
        <dbReference type="ARBA" id="ARBA00022801"/>
    </source>
</evidence>
<keyword evidence="9" id="KW-1185">Reference proteome</keyword>
<dbReference type="NCBIfam" id="TIGR04183">
    <property type="entry name" value="Por_Secre_tail"/>
    <property type="match status" value="1"/>
</dbReference>
<organism evidence="8 9">
    <name type="scientific">Winogradskyella pelagia</name>
    <dbReference type="NCBI Taxonomy" id="2819984"/>
    <lineage>
        <taxon>Bacteria</taxon>
        <taxon>Pseudomonadati</taxon>
        <taxon>Bacteroidota</taxon>
        <taxon>Flavobacteriia</taxon>
        <taxon>Flavobacteriales</taxon>
        <taxon>Flavobacteriaceae</taxon>
        <taxon>Winogradskyella</taxon>
    </lineage>
</organism>
<keyword evidence="2 6" id="KW-0732">Signal</keyword>
<dbReference type="InterPro" id="IPR003367">
    <property type="entry name" value="Thrombospondin_3-like_rpt"/>
</dbReference>
<keyword evidence="4" id="KW-0106">Calcium</keyword>
<evidence type="ECO:0000256" key="1">
    <source>
        <dbReference type="ARBA" id="ARBA00022670"/>
    </source>
</evidence>
<feature type="signal peptide" evidence="6">
    <location>
        <begin position="1"/>
        <end position="24"/>
    </location>
</feature>
<dbReference type="InterPro" id="IPR017897">
    <property type="entry name" value="Thrombospondin_3_rpt"/>
</dbReference>
<dbReference type="InterPro" id="IPR028974">
    <property type="entry name" value="TSP_type-3_rpt"/>
</dbReference>
<feature type="domain" description="P/Homo B" evidence="7">
    <location>
        <begin position="1078"/>
        <end position="1234"/>
    </location>
</feature>
<dbReference type="Pfam" id="PF13583">
    <property type="entry name" value="Reprolysin_4"/>
    <property type="match status" value="1"/>
</dbReference>
<dbReference type="Proteomes" id="UP000676776">
    <property type="component" value="Unassembled WGS sequence"/>
</dbReference>
<gene>
    <name evidence="8" type="ORF">J4050_01740</name>
</gene>
<dbReference type="InterPro" id="IPR024079">
    <property type="entry name" value="MetalloPept_cat_dom_sf"/>
</dbReference>
<dbReference type="Pfam" id="PF01483">
    <property type="entry name" value="P_proprotein"/>
    <property type="match status" value="2"/>
</dbReference>